<dbReference type="OrthoDB" id="9808690at2"/>
<keyword evidence="1" id="KW-1133">Transmembrane helix</keyword>
<dbReference type="STRING" id="426703.SAMN04488100_103101"/>
<name>A0A1H7R6E7_9LACT</name>
<dbReference type="Pfam" id="PF13630">
    <property type="entry name" value="SdpI"/>
    <property type="match status" value="1"/>
</dbReference>
<reference evidence="3 4" key="1">
    <citation type="submission" date="2016-10" db="EMBL/GenBank/DDBJ databases">
        <authorList>
            <person name="de Groot N.N."/>
        </authorList>
    </citation>
    <scope>NUCLEOTIDE SEQUENCE [LARGE SCALE GENOMIC DNA]</scope>
    <source>
        <strain evidence="3 4">DSM 19182</strain>
    </source>
</reference>
<reference evidence="2 5" key="2">
    <citation type="submission" date="2019-07" db="EMBL/GenBank/DDBJ databases">
        <title>Whole genome shotgun sequence of Alkalibacterium putridalgicola NBRC 103243.</title>
        <authorList>
            <person name="Hosoyama A."/>
            <person name="Uohara A."/>
            <person name="Ohji S."/>
            <person name="Ichikawa N."/>
        </authorList>
    </citation>
    <scope>NUCLEOTIDE SEQUENCE [LARGE SCALE GENOMIC DNA]</scope>
    <source>
        <strain evidence="2 5">NBRC 103243</strain>
    </source>
</reference>
<keyword evidence="1" id="KW-0812">Transmembrane</keyword>
<accession>A0A1H7R6E7</accession>
<protein>
    <submittedName>
        <fullName evidence="3">SdpI/YhfL protein family protein</fullName>
    </submittedName>
</protein>
<evidence type="ECO:0000313" key="2">
    <source>
        <dbReference type="EMBL" id="GEK90054.1"/>
    </source>
</evidence>
<keyword evidence="5" id="KW-1185">Reference proteome</keyword>
<dbReference type="Proteomes" id="UP000198548">
    <property type="component" value="Unassembled WGS sequence"/>
</dbReference>
<dbReference type="AlphaFoldDB" id="A0A1H7R6E7"/>
<evidence type="ECO:0000256" key="1">
    <source>
        <dbReference type="SAM" id="Phobius"/>
    </source>
</evidence>
<proteinExistence type="predicted"/>
<feature type="transmembrane region" description="Helical" evidence="1">
    <location>
        <begin position="5"/>
        <end position="23"/>
    </location>
</feature>
<feature type="transmembrane region" description="Helical" evidence="1">
    <location>
        <begin position="68"/>
        <end position="87"/>
    </location>
</feature>
<feature type="transmembrane region" description="Helical" evidence="1">
    <location>
        <begin position="99"/>
        <end position="116"/>
    </location>
</feature>
<evidence type="ECO:0000313" key="3">
    <source>
        <dbReference type="EMBL" id="SEL55097.1"/>
    </source>
</evidence>
<keyword evidence="1" id="KW-0472">Membrane</keyword>
<dbReference type="InterPro" id="IPR025962">
    <property type="entry name" value="SdpI/YhfL"/>
</dbReference>
<dbReference type="EMBL" id="BJUX01000031">
    <property type="protein sequence ID" value="GEK90054.1"/>
    <property type="molecule type" value="Genomic_DNA"/>
</dbReference>
<evidence type="ECO:0000313" key="4">
    <source>
        <dbReference type="Proteomes" id="UP000198548"/>
    </source>
</evidence>
<dbReference type="Proteomes" id="UP000321425">
    <property type="component" value="Unassembled WGS sequence"/>
</dbReference>
<dbReference type="RefSeq" id="WP_091486700.1">
    <property type="nucleotide sequence ID" value="NZ_BJUX01000031.1"/>
</dbReference>
<organism evidence="3 4">
    <name type="scientific">Alkalibacterium putridalgicola</name>
    <dbReference type="NCBI Taxonomy" id="426703"/>
    <lineage>
        <taxon>Bacteria</taxon>
        <taxon>Bacillati</taxon>
        <taxon>Bacillota</taxon>
        <taxon>Bacilli</taxon>
        <taxon>Lactobacillales</taxon>
        <taxon>Carnobacteriaceae</taxon>
        <taxon>Alkalibacterium</taxon>
    </lineage>
</organism>
<feature type="transmembrane region" description="Helical" evidence="1">
    <location>
        <begin position="145"/>
        <end position="164"/>
    </location>
</feature>
<sequence length="195" mass="22254">MKKPAVIWPLTIIATVIIGLGLFVEGSEWRLISIGIGIIFGLGLMDIYTPKIAQLSASNPKVKTMRRLNRLFIMFFTGVFLFLIWYPDAGSLIMENENGLAFIATLAIMGIIGNTAPKLPFNRYMGLRLPWTVRDEETWKAAHKWLGYITFPIILIMIIAYFLNIELIEVVKYGILSWIVIPGIYSGWIYYKRMS</sequence>
<dbReference type="EMBL" id="FOBL01000003">
    <property type="protein sequence ID" value="SEL55097.1"/>
    <property type="molecule type" value="Genomic_DNA"/>
</dbReference>
<gene>
    <name evidence="2" type="ORF">APU01nite_20930</name>
    <name evidence="3" type="ORF">SAMN04488100_103101</name>
</gene>
<evidence type="ECO:0000313" key="5">
    <source>
        <dbReference type="Proteomes" id="UP000321425"/>
    </source>
</evidence>
<feature type="transmembrane region" description="Helical" evidence="1">
    <location>
        <begin position="170"/>
        <end position="191"/>
    </location>
</feature>
<feature type="transmembrane region" description="Helical" evidence="1">
    <location>
        <begin position="29"/>
        <end position="48"/>
    </location>
</feature>